<name>A0AAV2MJE2_KNICA</name>
<proteinExistence type="predicted"/>
<evidence type="ECO:0000259" key="3">
    <source>
        <dbReference type="PROSITE" id="PS50001"/>
    </source>
</evidence>
<dbReference type="InterPro" id="IPR039111">
    <property type="entry name" value="STAP1/STAP2"/>
</dbReference>
<dbReference type="PROSITE" id="PS50001">
    <property type="entry name" value="SH2"/>
    <property type="match status" value="1"/>
</dbReference>
<dbReference type="EMBL" id="OZ035830">
    <property type="protein sequence ID" value="CAL1613541.1"/>
    <property type="molecule type" value="Genomic_DNA"/>
</dbReference>
<accession>A0AAV2MJE2</accession>
<protein>
    <recommendedName>
        <fullName evidence="3">SH2 domain-containing protein</fullName>
    </recommendedName>
</protein>
<dbReference type="AlphaFoldDB" id="A0AAV2MJE2"/>
<dbReference type="Pfam" id="PF00017">
    <property type="entry name" value="SH2"/>
    <property type="match status" value="1"/>
</dbReference>
<feature type="domain" description="SH2" evidence="3">
    <location>
        <begin position="106"/>
        <end position="207"/>
    </location>
</feature>
<dbReference type="GO" id="GO:0050861">
    <property type="term" value="P:positive regulation of B cell receptor signaling pathway"/>
    <property type="evidence" value="ECO:0007669"/>
    <property type="project" value="TreeGrafter"/>
</dbReference>
<dbReference type="PANTHER" id="PTHR16186">
    <property type="entry name" value="SIGNAL-TRANSDUCING ADAPTOR PROTEIN-RELATED"/>
    <property type="match status" value="1"/>
</dbReference>
<dbReference type="Gene3D" id="3.30.505.10">
    <property type="entry name" value="SH2 domain"/>
    <property type="match status" value="1"/>
</dbReference>
<organism evidence="4 5">
    <name type="scientific">Knipowitschia caucasica</name>
    <name type="common">Caucasian dwarf goby</name>
    <name type="synonym">Pomatoschistus caucasicus</name>
    <dbReference type="NCBI Taxonomy" id="637954"/>
    <lineage>
        <taxon>Eukaryota</taxon>
        <taxon>Metazoa</taxon>
        <taxon>Chordata</taxon>
        <taxon>Craniata</taxon>
        <taxon>Vertebrata</taxon>
        <taxon>Euteleostomi</taxon>
        <taxon>Actinopterygii</taxon>
        <taxon>Neopterygii</taxon>
        <taxon>Teleostei</taxon>
        <taxon>Neoteleostei</taxon>
        <taxon>Acanthomorphata</taxon>
        <taxon>Gobiaria</taxon>
        <taxon>Gobiiformes</taxon>
        <taxon>Gobioidei</taxon>
        <taxon>Gobiidae</taxon>
        <taxon>Gobiinae</taxon>
        <taxon>Knipowitschia</taxon>
    </lineage>
</organism>
<dbReference type="GO" id="GO:0019901">
    <property type="term" value="F:protein kinase binding"/>
    <property type="evidence" value="ECO:0007669"/>
    <property type="project" value="TreeGrafter"/>
</dbReference>
<dbReference type="GO" id="GO:0035591">
    <property type="term" value="F:signaling adaptor activity"/>
    <property type="evidence" value="ECO:0007669"/>
    <property type="project" value="InterPro"/>
</dbReference>
<evidence type="ECO:0000313" key="5">
    <source>
        <dbReference type="Proteomes" id="UP001497482"/>
    </source>
</evidence>
<feature type="region of interest" description="Disordered" evidence="2">
    <location>
        <begin position="60"/>
        <end position="93"/>
    </location>
</feature>
<keyword evidence="5" id="KW-1185">Reference proteome</keyword>
<dbReference type="GO" id="GO:0007169">
    <property type="term" value="P:cell surface receptor protein tyrosine kinase signaling pathway"/>
    <property type="evidence" value="ECO:0007669"/>
    <property type="project" value="TreeGrafter"/>
</dbReference>
<dbReference type="PANTHER" id="PTHR16186:SF10">
    <property type="entry name" value="SIGNAL-TRANSDUCING ADAPTOR PROTEIN 1"/>
    <property type="match status" value="1"/>
</dbReference>
<dbReference type="Proteomes" id="UP001497482">
    <property type="component" value="Chromosome 8"/>
</dbReference>
<dbReference type="InterPro" id="IPR000980">
    <property type="entry name" value="SH2"/>
</dbReference>
<feature type="region of interest" description="Disordered" evidence="2">
    <location>
        <begin position="206"/>
        <end position="259"/>
    </location>
</feature>
<evidence type="ECO:0000256" key="2">
    <source>
        <dbReference type="SAM" id="MobiDB-lite"/>
    </source>
</evidence>
<evidence type="ECO:0000256" key="1">
    <source>
        <dbReference type="PROSITE-ProRule" id="PRU00191"/>
    </source>
</evidence>
<reference evidence="4 5" key="1">
    <citation type="submission" date="2024-04" db="EMBL/GenBank/DDBJ databases">
        <authorList>
            <person name="Waldvogel A.-M."/>
            <person name="Schoenle A."/>
        </authorList>
    </citation>
    <scope>NUCLEOTIDE SEQUENCE [LARGE SCALE GENOMIC DNA]</scope>
</reference>
<sequence length="287" mass="32040">MKKTGEKDFKKFYGELRGGVLFFFEDVTQHTKEIPSTLQLLPGQMLLLKDVLAQEKRRTAALGSNPPLPPRPAFLSSSSPPTASFSIPEKNLDNSSQAMPSCFFSVSRKEAEQMLENNPEFGSIILRPSSKTNSYGLTMRHLGSSGPVMKNYMVTETPDSRFIIELDSPVKVPTLNAVINYVLEKTEYRLHPFCPSGPYDTTIEKPLIPPSPTSKTKPKAKVPPMVHTKDVPVPTPVPSDNEYLVPEDEPTHTRSGQFDGELRKILLKRREGVYRSADDDAAYEMNP</sequence>
<keyword evidence="1" id="KW-0727">SH2 domain</keyword>
<dbReference type="SUPFAM" id="SSF55550">
    <property type="entry name" value="SH2 domain"/>
    <property type="match status" value="1"/>
</dbReference>
<gene>
    <name evidence="4" type="ORF">KC01_LOCUS39732</name>
</gene>
<feature type="compositionally biased region" description="Low complexity" evidence="2">
    <location>
        <begin position="73"/>
        <end position="88"/>
    </location>
</feature>
<evidence type="ECO:0000313" key="4">
    <source>
        <dbReference type="EMBL" id="CAL1613541.1"/>
    </source>
</evidence>
<dbReference type="InterPro" id="IPR036860">
    <property type="entry name" value="SH2_dom_sf"/>
</dbReference>